<protein>
    <submittedName>
        <fullName evidence="1">Uncharacterized protein</fullName>
    </submittedName>
</protein>
<proteinExistence type="predicted"/>
<comment type="caution">
    <text evidence="1">The sequence shown here is derived from an EMBL/GenBank/DDBJ whole genome shotgun (WGS) entry which is preliminary data.</text>
</comment>
<reference evidence="1" key="1">
    <citation type="journal article" date="2015" name="Nature">
        <title>Complex archaea that bridge the gap between prokaryotes and eukaryotes.</title>
        <authorList>
            <person name="Spang A."/>
            <person name="Saw J.H."/>
            <person name="Jorgensen S.L."/>
            <person name="Zaremba-Niedzwiedzka K."/>
            <person name="Martijn J."/>
            <person name="Lind A.E."/>
            <person name="van Eijk R."/>
            <person name="Schleper C."/>
            <person name="Guy L."/>
            <person name="Ettema T.J."/>
        </authorList>
    </citation>
    <scope>NUCLEOTIDE SEQUENCE</scope>
</reference>
<evidence type="ECO:0000313" key="1">
    <source>
        <dbReference type="EMBL" id="KKN59893.1"/>
    </source>
</evidence>
<name>A0A0F9V203_9ZZZZ</name>
<sequence>MARNRIIYGSQSVWINGEIMYRVQTLGSTTTFTSEDIFELGHLDIVDIVDDVPAVAVTLNTNDWGDVRTLAVLAQVNTAKLVMTASPAVDATANLATVSGASATEKYYHHGASIPDFAVTCGNRPGISMWAPVQAECDLGTLADNIDQTMFMDEVFVNSLEFGYTTGANATENYGAETDQKTWLLNAGRFVNWEELDYTNGDFTAASGTLATDVTIATFSDGTLGFLRMDVNGIRGITYYDSSADTQVNWPVMAGGVAIADKFVYREADDQLLLPLSGGPTPASGDKIFAVYAGDGYTVGTVNNYFDILDDTERPDTIGAVRQGQIEIYLVSDSDTAYSTAWRLTACTITADLTREPLAEIGHLGPYDRPLTVPVPITVTIDTTAGDLEHWSRFADRYAAFADSTMVEIDLADLMASEDLKLVVKVFAQTDEEAGGTAADRTIAVGSTLIGQDKYYSVGTVPADMASSVNSVYAAGEREYALKTIVVEHIKITDEAYTLDMGTNATQTFGFRSTNDLYVIKG</sequence>
<gene>
    <name evidence="1" type="ORF">LCGC14_0537180</name>
</gene>
<accession>A0A0F9V203</accession>
<feature type="non-terminal residue" evidence="1">
    <location>
        <position position="522"/>
    </location>
</feature>
<organism evidence="1">
    <name type="scientific">marine sediment metagenome</name>
    <dbReference type="NCBI Taxonomy" id="412755"/>
    <lineage>
        <taxon>unclassified sequences</taxon>
        <taxon>metagenomes</taxon>
        <taxon>ecological metagenomes</taxon>
    </lineage>
</organism>
<dbReference type="AlphaFoldDB" id="A0A0F9V203"/>
<dbReference type="EMBL" id="LAZR01000711">
    <property type="protein sequence ID" value="KKN59893.1"/>
    <property type="molecule type" value="Genomic_DNA"/>
</dbReference>